<dbReference type="GO" id="GO:0046914">
    <property type="term" value="F:transition metal ion binding"/>
    <property type="evidence" value="ECO:0007669"/>
    <property type="project" value="InterPro"/>
</dbReference>
<dbReference type="InterPro" id="IPR042262">
    <property type="entry name" value="CN_hydtase_beta_C"/>
</dbReference>
<gene>
    <name evidence="9" type="ORF">EDC22_10197</name>
</gene>
<comment type="function">
    <text evidence="1 5">NHase catalyzes the hydration of various nitrile compounds to the corresponding amides.</text>
</comment>
<dbReference type="EMBL" id="SMAK01000001">
    <property type="protein sequence ID" value="TCT13236.1"/>
    <property type="molecule type" value="Genomic_DNA"/>
</dbReference>
<dbReference type="NCBIfam" id="TIGR03888">
    <property type="entry name" value="nitrile_beta"/>
    <property type="match status" value="1"/>
</dbReference>
<feature type="region of interest" description="Disordered" evidence="6">
    <location>
        <begin position="1"/>
        <end position="22"/>
    </location>
</feature>
<dbReference type="Pfam" id="PF02211">
    <property type="entry name" value="NHase_beta_C"/>
    <property type="match status" value="1"/>
</dbReference>
<dbReference type="OrthoDB" id="3478924at2"/>
<organism evidence="9 10">
    <name type="scientific">Tepidamorphus gemmatus</name>
    <dbReference type="NCBI Taxonomy" id="747076"/>
    <lineage>
        <taxon>Bacteria</taxon>
        <taxon>Pseudomonadati</taxon>
        <taxon>Pseudomonadota</taxon>
        <taxon>Alphaproteobacteria</taxon>
        <taxon>Hyphomicrobiales</taxon>
        <taxon>Tepidamorphaceae</taxon>
        <taxon>Tepidamorphus</taxon>
    </lineage>
</organism>
<dbReference type="SUPFAM" id="SSF50090">
    <property type="entry name" value="Electron transport accessory proteins"/>
    <property type="match status" value="1"/>
</dbReference>
<evidence type="ECO:0000259" key="7">
    <source>
        <dbReference type="Pfam" id="PF02211"/>
    </source>
</evidence>
<reference evidence="9 10" key="1">
    <citation type="submission" date="2019-03" db="EMBL/GenBank/DDBJ databases">
        <title>Genomic Encyclopedia of Type Strains, Phase IV (KMG-IV): sequencing the most valuable type-strain genomes for metagenomic binning, comparative biology and taxonomic classification.</title>
        <authorList>
            <person name="Goeker M."/>
        </authorList>
    </citation>
    <scope>NUCLEOTIDE SEQUENCE [LARGE SCALE GENOMIC DNA]</scope>
    <source>
        <strain evidence="9 10">DSM 19345</strain>
    </source>
</reference>
<comment type="caution">
    <text evidence="9">The sequence shown here is derived from an EMBL/GenBank/DDBJ whole genome shotgun (WGS) entry which is preliminary data.</text>
</comment>
<evidence type="ECO:0000313" key="9">
    <source>
        <dbReference type="EMBL" id="TCT13236.1"/>
    </source>
</evidence>
<keyword evidence="3 5" id="KW-0456">Lyase</keyword>
<evidence type="ECO:0000256" key="2">
    <source>
        <dbReference type="ARBA" id="ARBA00009098"/>
    </source>
</evidence>
<dbReference type="InterPro" id="IPR008990">
    <property type="entry name" value="Elect_transpt_acc-like_dom_sf"/>
</dbReference>
<dbReference type="GO" id="GO:0018822">
    <property type="term" value="F:nitrile hydratase activity"/>
    <property type="evidence" value="ECO:0007669"/>
    <property type="project" value="UniProtKB-EC"/>
</dbReference>
<comment type="catalytic activity">
    <reaction evidence="4 5">
        <text>an aliphatic primary amide = an aliphatic nitrile + H2O</text>
        <dbReference type="Rhea" id="RHEA:12673"/>
        <dbReference type="ChEBI" id="CHEBI:15377"/>
        <dbReference type="ChEBI" id="CHEBI:65285"/>
        <dbReference type="ChEBI" id="CHEBI:80291"/>
        <dbReference type="EC" id="4.2.1.84"/>
    </reaction>
</comment>
<evidence type="ECO:0000256" key="1">
    <source>
        <dbReference type="ARBA" id="ARBA00004042"/>
    </source>
</evidence>
<dbReference type="RefSeq" id="WP_132804641.1">
    <property type="nucleotide sequence ID" value="NZ_SMAK01000001.1"/>
</dbReference>
<sequence length="219" mass="23958">MNGVHDLGGFQNFGPVQPEPDEPVFHADWERRAFALTLAMATPGGWNIDMSRHARESLPPAQYLSSSYYEIWLAGMERLMMARGLVTREEIETGRALVPPVAIPQVLTADMVETVLARGGPADRAPAGPARFAPGDAVRARNLHPAGHTRLPRYARGRTGTVARVQGCHVFPDSNAHGRGEAPQWLYSVRFAARELWGEAAAAGDSVHIDLWESYLEPA</sequence>
<proteinExistence type="inferred from homology"/>
<dbReference type="InterPro" id="IPR024690">
    <property type="entry name" value="CN_hydtase_beta_dom_C"/>
</dbReference>
<accession>A0A4R3MML9</accession>
<evidence type="ECO:0000256" key="5">
    <source>
        <dbReference type="PIRNR" id="PIRNR001427"/>
    </source>
</evidence>
<evidence type="ECO:0000256" key="3">
    <source>
        <dbReference type="ARBA" id="ARBA00023239"/>
    </source>
</evidence>
<dbReference type="EC" id="4.2.1.84" evidence="5"/>
<evidence type="ECO:0000256" key="6">
    <source>
        <dbReference type="SAM" id="MobiDB-lite"/>
    </source>
</evidence>
<dbReference type="Pfam" id="PF21006">
    <property type="entry name" value="NHase_beta_N"/>
    <property type="match status" value="1"/>
</dbReference>
<dbReference type="PIRSF" id="PIRSF001427">
    <property type="entry name" value="NHase_beta"/>
    <property type="match status" value="1"/>
</dbReference>
<dbReference type="AlphaFoldDB" id="A0A4R3MML9"/>
<dbReference type="InterPro" id="IPR049054">
    <property type="entry name" value="CN_hydtase_beta-like_N"/>
</dbReference>
<evidence type="ECO:0000259" key="8">
    <source>
        <dbReference type="Pfam" id="PF21006"/>
    </source>
</evidence>
<dbReference type="InterPro" id="IPR003168">
    <property type="entry name" value="Nitrile_hydratase_bsu"/>
</dbReference>
<feature type="domain" description="Nitrile hydratase beta subunit-like N-terminal" evidence="8">
    <location>
        <begin position="1"/>
        <end position="98"/>
    </location>
</feature>
<evidence type="ECO:0000256" key="4">
    <source>
        <dbReference type="ARBA" id="ARBA00044877"/>
    </source>
</evidence>
<dbReference type="Gene3D" id="2.30.30.50">
    <property type="match status" value="1"/>
</dbReference>
<comment type="similarity">
    <text evidence="2 5">Belongs to the nitrile hydratase subunit beta family.</text>
</comment>
<keyword evidence="10" id="KW-1185">Reference proteome</keyword>
<feature type="domain" description="Nitrile hydratase beta subunit" evidence="7">
    <location>
        <begin position="121"/>
        <end position="218"/>
    </location>
</feature>
<protein>
    <recommendedName>
        <fullName evidence="5">Nitrile hydratase subunit beta</fullName>
        <shortName evidence="5">NHase</shortName>
        <ecNumber evidence="5">4.2.1.84</ecNumber>
    </recommendedName>
</protein>
<name>A0A4R3MML9_9HYPH</name>
<dbReference type="Proteomes" id="UP000295678">
    <property type="component" value="Unassembled WGS sequence"/>
</dbReference>
<evidence type="ECO:0000313" key="10">
    <source>
        <dbReference type="Proteomes" id="UP000295678"/>
    </source>
</evidence>
<dbReference type="Gene3D" id="1.10.472.20">
    <property type="entry name" value="Nitrile hydratase, beta subunit"/>
    <property type="match status" value="1"/>
</dbReference>